<reference evidence="6 7" key="1">
    <citation type="submission" date="2016-07" db="EMBL/GenBank/DDBJ databases">
        <title>Multiple horizontal gene transfer events from other fungi enriched the ability of initially mycotrophic Trichoderma (Ascomycota) to feed on dead plant biomass.</title>
        <authorList>
            <consortium name="DOE Joint Genome Institute"/>
            <person name="Aerts A."/>
            <person name="Atanasova L."/>
            <person name="Chenthamara K."/>
            <person name="Zhang J."/>
            <person name="Grujic M."/>
            <person name="Henrissat B."/>
            <person name="Kuo A."/>
            <person name="Salamov A."/>
            <person name="Lipzen A."/>
            <person name="Labutti K."/>
            <person name="Barry K."/>
            <person name="Miao Y."/>
            <person name="Rahimi M.J."/>
            <person name="Shen Q."/>
            <person name="Grigoriev I.V."/>
            <person name="Kubicek C.P."/>
            <person name="Druzhinina I.S."/>
        </authorList>
    </citation>
    <scope>NUCLEOTIDE SEQUENCE [LARGE SCALE GENOMIC DNA]</scope>
    <source>
        <strain evidence="6 7">CBS 226.95</strain>
    </source>
</reference>
<evidence type="ECO:0000313" key="6">
    <source>
        <dbReference type="EMBL" id="PTB58396.1"/>
    </source>
</evidence>
<dbReference type="GO" id="GO:0000981">
    <property type="term" value="F:DNA-binding transcription factor activity, RNA polymerase II-specific"/>
    <property type="evidence" value="ECO:0007669"/>
    <property type="project" value="InterPro"/>
</dbReference>
<dbReference type="AlphaFoldDB" id="A0A2T4AMT9"/>
<comment type="subcellular location">
    <subcellularLocation>
        <location evidence="1">Nucleus</location>
    </subcellularLocation>
</comment>
<dbReference type="PANTHER" id="PTHR31001">
    <property type="entry name" value="UNCHARACTERIZED TRANSCRIPTIONAL REGULATORY PROTEIN"/>
    <property type="match status" value="1"/>
</dbReference>
<dbReference type="GO" id="GO:0008270">
    <property type="term" value="F:zinc ion binding"/>
    <property type="evidence" value="ECO:0007669"/>
    <property type="project" value="InterPro"/>
</dbReference>
<feature type="compositionally biased region" description="Low complexity" evidence="4">
    <location>
        <begin position="67"/>
        <end position="77"/>
    </location>
</feature>
<keyword evidence="2" id="KW-0479">Metal-binding</keyword>
<dbReference type="RefSeq" id="XP_024778073.1">
    <property type="nucleotide sequence ID" value="XM_024918714.1"/>
</dbReference>
<dbReference type="InterPro" id="IPR036864">
    <property type="entry name" value="Zn2-C6_fun-type_DNA-bd_sf"/>
</dbReference>
<keyword evidence="7" id="KW-1185">Reference proteome</keyword>
<gene>
    <name evidence="6" type="ORF">M431DRAFT_505905</name>
</gene>
<dbReference type="InterPro" id="IPR001138">
    <property type="entry name" value="Zn2Cys6_DnaBD"/>
</dbReference>
<name>A0A2T4AMT9_TRIHA</name>
<sequence>MADQALKSNSGNPSESRGPVVSSWSCFNCRRRKSRCNRQSPCGFCSKAGVECLYPFSGRKPTRQHNSATASVPSSRAPRPRKRSEVQVQELLSRLRQLESVVDDMKAQARDEDSTPRHTNSGNVPARNSKLDSTTQIDRASHDIHAMDAHHDNTQKLSRSFGSLHVCEEGTLYTSNGFWTALHGELRSVREAFETSDIIDLTAFEDSLSTDEAESGQIPFTFSQSNPLESAFHPAPHLLSYIWQVYVENVDPFIKVLHVPTMTEVIRLAEAGFDKLSPGMRSLIFSISLAAVNSLSNSDVQEAFHDAKETVLSSLVLGTEKALSQAGILKTTDLCVAQASLIYLESAGHRYGMRTVWMMSGILVRAAISVGLHRDGATFPSVSFFEAEMRRRLWWHICCFDARVSQCYAPETMISNSMLDTKEPTNCNDADLEVNMTKEPTAREGFTDVSFTLMACELRRMCNHVLSSLSALLASGEKQQAAQCVALHKIEEAREWATTQFFGNSDTGCAVQHFTEFFFGMLLDHLSIIVRDTNIFGKAASADETDLRARSFLSAVTLIENMRKWQYQSSTHQWGWVLINFQQWYAVGIVLIHLQTQTWDSGCERAWSLVVKTLNEIPPAMMTQNPLRESIVGMVTATRQHREEQLTQHNTQPRSYDNISLMPQISASISTPADFWSSTSGMGLPAELSIDTYAAEGEIAEPVNIPLNAKPVEVSQGNLSDNCLYQEDIDSELSYPSWYMESADDLDTMESNFGSLQQLFFHSILDSNGGYMPV</sequence>
<dbReference type="GO" id="GO:0003677">
    <property type="term" value="F:DNA binding"/>
    <property type="evidence" value="ECO:0007669"/>
    <property type="project" value="InterPro"/>
</dbReference>
<feature type="compositionally biased region" description="Polar residues" evidence="4">
    <location>
        <begin position="1"/>
        <end position="15"/>
    </location>
</feature>
<dbReference type="SMART" id="SM00066">
    <property type="entry name" value="GAL4"/>
    <property type="match status" value="1"/>
</dbReference>
<dbReference type="GeneID" id="36627283"/>
<evidence type="ECO:0000256" key="1">
    <source>
        <dbReference type="ARBA" id="ARBA00004123"/>
    </source>
</evidence>
<dbReference type="InterPro" id="IPR007219">
    <property type="entry name" value="XnlR_reg_dom"/>
</dbReference>
<evidence type="ECO:0000259" key="5">
    <source>
        <dbReference type="PROSITE" id="PS50048"/>
    </source>
</evidence>
<dbReference type="PANTHER" id="PTHR31001:SF50">
    <property type="entry name" value="ZN(II)2CYS6 TRANSCRIPTION FACTOR (EUROFUNG)"/>
    <property type="match status" value="1"/>
</dbReference>
<dbReference type="GO" id="GO:0005634">
    <property type="term" value="C:nucleus"/>
    <property type="evidence" value="ECO:0007669"/>
    <property type="project" value="UniProtKB-SubCell"/>
</dbReference>
<feature type="region of interest" description="Disordered" evidence="4">
    <location>
        <begin position="1"/>
        <end position="22"/>
    </location>
</feature>
<keyword evidence="3" id="KW-0539">Nucleus</keyword>
<evidence type="ECO:0000256" key="3">
    <source>
        <dbReference type="ARBA" id="ARBA00023242"/>
    </source>
</evidence>
<dbReference type="SMART" id="SM00906">
    <property type="entry name" value="Fungal_trans"/>
    <property type="match status" value="1"/>
</dbReference>
<feature type="domain" description="Zn(2)-C6 fungal-type" evidence="5">
    <location>
        <begin position="25"/>
        <end position="54"/>
    </location>
</feature>
<proteinExistence type="predicted"/>
<dbReference type="CDD" id="cd00067">
    <property type="entry name" value="GAL4"/>
    <property type="match status" value="1"/>
</dbReference>
<dbReference type="Gene3D" id="4.10.240.10">
    <property type="entry name" value="Zn(2)-C6 fungal-type DNA-binding domain"/>
    <property type="match status" value="1"/>
</dbReference>
<accession>A0A2T4AMT9</accession>
<dbReference type="Pfam" id="PF00172">
    <property type="entry name" value="Zn_clus"/>
    <property type="match status" value="1"/>
</dbReference>
<feature type="compositionally biased region" description="Basic and acidic residues" evidence="4">
    <location>
        <begin position="104"/>
        <end position="116"/>
    </location>
</feature>
<evidence type="ECO:0000256" key="4">
    <source>
        <dbReference type="SAM" id="MobiDB-lite"/>
    </source>
</evidence>
<dbReference type="Proteomes" id="UP000241690">
    <property type="component" value="Unassembled WGS sequence"/>
</dbReference>
<feature type="region of interest" description="Disordered" evidence="4">
    <location>
        <begin position="57"/>
        <end position="86"/>
    </location>
</feature>
<evidence type="ECO:0000256" key="2">
    <source>
        <dbReference type="ARBA" id="ARBA00022723"/>
    </source>
</evidence>
<protein>
    <recommendedName>
        <fullName evidence="5">Zn(2)-C6 fungal-type domain-containing protein</fullName>
    </recommendedName>
</protein>
<dbReference type="InterPro" id="IPR050613">
    <property type="entry name" value="Sec_Metabolite_Reg"/>
</dbReference>
<dbReference type="PROSITE" id="PS00463">
    <property type="entry name" value="ZN2_CY6_FUNGAL_1"/>
    <property type="match status" value="1"/>
</dbReference>
<dbReference type="STRING" id="983964.A0A2T4AMT9"/>
<evidence type="ECO:0000313" key="7">
    <source>
        <dbReference type="Proteomes" id="UP000241690"/>
    </source>
</evidence>
<dbReference type="PROSITE" id="PS50048">
    <property type="entry name" value="ZN2_CY6_FUNGAL_2"/>
    <property type="match status" value="1"/>
</dbReference>
<feature type="region of interest" description="Disordered" evidence="4">
    <location>
        <begin position="104"/>
        <end position="133"/>
    </location>
</feature>
<organism evidence="6 7">
    <name type="scientific">Trichoderma harzianum CBS 226.95</name>
    <dbReference type="NCBI Taxonomy" id="983964"/>
    <lineage>
        <taxon>Eukaryota</taxon>
        <taxon>Fungi</taxon>
        <taxon>Dikarya</taxon>
        <taxon>Ascomycota</taxon>
        <taxon>Pezizomycotina</taxon>
        <taxon>Sordariomycetes</taxon>
        <taxon>Hypocreomycetidae</taxon>
        <taxon>Hypocreales</taxon>
        <taxon>Hypocreaceae</taxon>
        <taxon>Trichoderma</taxon>
    </lineage>
</organism>
<dbReference type="Pfam" id="PF04082">
    <property type="entry name" value="Fungal_trans"/>
    <property type="match status" value="1"/>
</dbReference>
<dbReference type="GO" id="GO:0006351">
    <property type="term" value="P:DNA-templated transcription"/>
    <property type="evidence" value="ECO:0007669"/>
    <property type="project" value="InterPro"/>
</dbReference>
<dbReference type="CDD" id="cd12148">
    <property type="entry name" value="fungal_TF_MHR"/>
    <property type="match status" value="1"/>
</dbReference>
<dbReference type="EMBL" id="KZ679677">
    <property type="protein sequence ID" value="PTB58396.1"/>
    <property type="molecule type" value="Genomic_DNA"/>
</dbReference>
<dbReference type="SUPFAM" id="SSF57701">
    <property type="entry name" value="Zn2/Cys6 DNA-binding domain"/>
    <property type="match status" value="1"/>
</dbReference>